<evidence type="ECO:0000313" key="1">
    <source>
        <dbReference type="EMBL" id="MPL60432.1"/>
    </source>
</evidence>
<accession>A0A644T2I4</accession>
<dbReference type="EMBL" id="VSSQ01000012">
    <property type="protein sequence ID" value="MPL60432.1"/>
    <property type="molecule type" value="Genomic_DNA"/>
</dbReference>
<dbReference type="InterPro" id="IPR019657">
    <property type="entry name" value="ComFB"/>
</dbReference>
<dbReference type="Pfam" id="PF10719">
    <property type="entry name" value="ComFB"/>
    <property type="match status" value="1"/>
</dbReference>
<gene>
    <name evidence="1" type="ORF">SDC9_05993</name>
</gene>
<organism evidence="1">
    <name type="scientific">bioreactor metagenome</name>
    <dbReference type="NCBI Taxonomy" id="1076179"/>
    <lineage>
        <taxon>unclassified sequences</taxon>
        <taxon>metagenomes</taxon>
        <taxon>ecological metagenomes</taxon>
    </lineage>
</organism>
<protein>
    <recommendedName>
        <fullName evidence="2">ComF operon protein 2</fullName>
    </recommendedName>
</protein>
<proteinExistence type="predicted"/>
<evidence type="ECO:0008006" key="2">
    <source>
        <dbReference type="Google" id="ProtNLM"/>
    </source>
</evidence>
<name>A0A644T2I4_9ZZZZ</name>
<reference evidence="1" key="1">
    <citation type="submission" date="2019-08" db="EMBL/GenBank/DDBJ databases">
        <authorList>
            <person name="Kucharzyk K."/>
            <person name="Murdoch R.W."/>
            <person name="Higgins S."/>
            <person name="Loffler F."/>
        </authorList>
    </citation>
    <scope>NUCLEOTIDE SEQUENCE</scope>
</reference>
<dbReference type="AlphaFoldDB" id="A0A644T2I4"/>
<sequence>MHIHIKNYMEDLVWNYLDVIIAKHPQVCNCEKCRYDIAALALNFLPPHYIVSDKGETYTKVKSLEQQFNVDLISAISQAIRIVTNKPRHEME</sequence>
<comment type="caution">
    <text evidence="1">The sequence shown here is derived from an EMBL/GenBank/DDBJ whole genome shotgun (WGS) entry which is preliminary data.</text>
</comment>